<dbReference type="PANTHER" id="PTHR45033:SF2">
    <property type="entry name" value="ZINC-TYPE ALCOHOL DEHYDROGENASE-LIKE PROTEIN C1773.06C"/>
    <property type="match status" value="1"/>
</dbReference>
<organism evidence="2 3">
    <name type="scientific">Sphaerulina musiva (strain SO2202)</name>
    <name type="common">Poplar stem canker fungus</name>
    <name type="synonym">Septoria musiva</name>
    <dbReference type="NCBI Taxonomy" id="692275"/>
    <lineage>
        <taxon>Eukaryota</taxon>
        <taxon>Fungi</taxon>
        <taxon>Dikarya</taxon>
        <taxon>Ascomycota</taxon>
        <taxon>Pezizomycotina</taxon>
        <taxon>Dothideomycetes</taxon>
        <taxon>Dothideomycetidae</taxon>
        <taxon>Mycosphaerellales</taxon>
        <taxon>Mycosphaerellaceae</taxon>
        <taxon>Sphaerulina</taxon>
    </lineage>
</organism>
<sequence length="353" mass="37958">MTGHDKEQRAVSQWTLPETKGIQSLVLIPNTTLDSLAPDEVRVKLYAASLNYRDLVIAKGGVPGNISTGVVPGSDGAGIVEAVGISITKFKPGDRVVTHLSPFLPDDLAPTMKDISAGLGQFVNGTLRECGNFHESALLLAPRNLNFAEASSLTCSGLTAWNAIFGLKGREVHAGSWVLTQGTGGVSIAALQFAVAVGANVVATTSNAEKARLLESLGATHVVNYREHRQWSAIARSFTPDERGFDVIVDVGGDSTLPESLEAVRTDGIVVLTGLLGGGQQPVAMLSALRYACTVRGILLGSRKQFQDMVKFVEERNLHPVLDFRTWALQDVRRAYDWLDNQKHFSKVVIRMG</sequence>
<dbReference type="AlphaFoldDB" id="M3BZY2"/>
<evidence type="ECO:0000313" key="2">
    <source>
        <dbReference type="EMBL" id="EMF13626.1"/>
    </source>
</evidence>
<dbReference type="Gene3D" id="3.40.50.720">
    <property type="entry name" value="NAD(P)-binding Rossmann-like Domain"/>
    <property type="match status" value="1"/>
</dbReference>
<dbReference type="Gene3D" id="3.90.180.10">
    <property type="entry name" value="Medium-chain alcohol dehydrogenases, catalytic domain"/>
    <property type="match status" value="1"/>
</dbReference>
<dbReference type="InterPro" id="IPR052711">
    <property type="entry name" value="Zinc_ADH-like"/>
</dbReference>
<dbReference type="PANTHER" id="PTHR45033">
    <property type="match status" value="1"/>
</dbReference>
<gene>
    <name evidence="2" type="ORF">SEPMUDRAFT_163294</name>
</gene>
<dbReference type="SUPFAM" id="SSF51735">
    <property type="entry name" value="NAD(P)-binding Rossmann-fold domains"/>
    <property type="match status" value="1"/>
</dbReference>
<name>M3BZY2_SPHMS</name>
<feature type="domain" description="Enoyl reductase (ER)" evidence="1">
    <location>
        <begin position="21"/>
        <end position="350"/>
    </location>
</feature>
<dbReference type="InterPro" id="IPR036291">
    <property type="entry name" value="NAD(P)-bd_dom_sf"/>
</dbReference>
<dbReference type="OrthoDB" id="9930022at2759"/>
<dbReference type="Proteomes" id="UP000016931">
    <property type="component" value="Unassembled WGS sequence"/>
</dbReference>
<protein>
    <submittedName>
        <fullName evidence="2">Alcohol dehydrogenase</fullName>
    </submittedName>
</protein>
<dbReference type="OMA" id="HTCIVRG"/>
<dbReference type="InterPro" id="IPR011032">
    <property type="entry name" value="GroES-like_sf"/>
</dbReference>
<dbReference type="HOGENOM" id="CLU_026673_3_4_1"/>
<evidence type="ECO:0000259" key="1">
    <source>
        <dbReference type="SMART" id="SM00829"/>
    </source>
</evidence>
<reference evidence="2 3" key="1">
    <citation type="journal article" date="2012" name="PLoS Pathog.">
        <title>Diverse lifestyles and strategies of plant pathogenesis encoded in the genomes of eighteen Dothideomycetes fungi.</title>
        <authorList>
            <person name="Ohm R.A."/>
            <person name="Feau N."/>
            <person name="Henrissat B."/>
            <person name="Schoch C.L."/>
            <person name="Horwitz B.A."/>
            <person name="Barry K.W."/>
            <person name="Condon B.J."/>
            <person name="Copeland A.C."/>
            <person name="Dhillon B."/>
            <person name="Glaser F."/>
            <person name="Hesse C.N."/>
            <person name="Kosti I."/>
            <person name="LaButti K."/>
            <person name="Lindquist E.A."/>
            <person name="Lucas S."/>
            <person name="Salamov A.A."/>
            <person name="Bradshaw R.E."/>
            <person name="Ciuffetti L."/>
            <person name="Hamelin R.C."/>
            <person name="Kema G.H.J."/>
            <person name="Lawrence C."/>
            <person name="Scott J.A."/>
            <person name="Spatafora J.W."/>
            <person name="Turgeon B.G."/>
            <person name="de Wit P.J.G.M."/>
            <person name="Zhong S."/>
            <person name="Goodwin S.B."/>
            <person name="Grigoriev I.V."/>
        </authorList>
    </citation>
    <scope>NUCLEOTIDE SEQUENCE [LARGE SCALE GENOMIC DNA]</scope>
    <source>
        <strain evidence="2 3">SO2202</strain>
    </source>
</reference>
<dbReference type="Pfam" id="PF00107">
    <property type="entry name" value="ADH_zinc_N"/>
    <property type="match status" value="1"/>
</dbReference>
<dbReference type="STRING" id="692275.M3BZY2"/>
<dbReference type="GeneID" id="27905184"/>
<dbReference type="GO" id="GO:0016491">
    <property type="term" value="F:oxidoreductase activity"/>
    <property type="evidence" value="ECO:0007669"/>
    <property type="project" value="InterPro"/>
</dbReference>
<dbReference type="SMART" id="SM00829">
    <property type="entry name" value="PKS_ER"/>
    <property type="match status" value="1"/>
</dbReference>
<dbReference type="InterPro" id="IPR020843">
    <property type="entry name" value="ER"/>
</dbReference>
<evidence type="ECO:0000313" key="3">
    <source>
        <dbReference type="Proteomes" id="UP000016931"/>
    </source>
</evidence>
<dbReference type="EMBL" id="KB456263">
    <property type="protein sequence ID" value="EMF13626.1"/>
    <property type="molecule type" value="Genomic_DNA"/>
</dbReference>
<dbReference type="RefSeq" id="XP_016761747.1">
    <property type="nucleotide sequence ID" value="XM_016908047.1"/>
</dbReference>
<dbReference type="CDD" id="cd08276">
    <property type="entry name" value="MDR7"/>
    <property type="match status" value="1"/>
</dbReference>
<dbReference type="SUPFAM" id="SSF50129">
    <property type="entry name" value="GroES-like"/>
    <property type="match status" value="1"/>
</dbReference>
<accession>M3BZY2</accession>
<dbReference type="InterPro" id="IPR013154">
    <property type="entry name" value="ADH-like_N"/>
</dbReference>
<proteinExistence type="predicted"/>
<dbReference type="eggNOG" id="KOG1198">
    <property type="taxonomic scope" value="Eukaryota"/>
</dbReference>
<dbReference type="Pfam" id="PF08240">
    <property type="entry name" value="ADH_N"/>
    <property type="match status" value="1"/>
</dbReference>
<keyword evidence="3" id="KW-1185">Reference proteome</keyword>
<dbReference type="InterPro" id="IPR013149">
    <property type="entry name" value="ADH-like_C"/>
</dbReference>